<dbReference type="SUPFAM" id="SSF53448">
    <property type="entry name" value="Nucleotide-diphospho-sugar transferases"/>
    <property type="match status" value="1"/>
</dbReference>
<evidence type="ECO:0000313" key="3">
    <source>
        <dbReference type="Proteomes" id="UP000033935"/>
    </source>
</evidence>
<organism evidence="2 3">
    <name type="scientific">Candidatus Uhrbacteria bacterium GW2011_GWF2_39_13</name>
    <dbReference type="NCBI Taxonomy" id="1618995"/>
    <lineage>
        <taxon>Bacteria</taxon>
        <taxon>Candidatus Uhriibacteriota</taxon>
    </lineage>
</organism>
<name>A0A0G0Q0F0_9BACT</name>
<dbReference type="Gene3D" id="3.90.550.10">
    <property type="entry name" value="Spore Coat Polysaccharide Biosynthesis Protein SpsA, Chain A"/>
    <property type="match status" value="1"/>
</dbReference>
<dbReference type="Proteomes" id="UP000033935">
    <property type="component" value="Unassembled WGS sequence"/>
</dbReference>
<evidence type="ECO:0000313" key="2">
    <source>
        <dbReference type="EMBL" id="KKR03890.1"/>
    </source>
</evidence>
<dbReference type="GO" id="GO:0016758">
    <property type="term" value="F:hexosyltransferase activity"/>
    <property type="evidence" value="ECO:0007669"/>
    <property type="project" value="UniProtKB-ARBA"/>
</dbReference>
<dbReference type="InterPro" id="IPR029044">
    <property type="entry name" value="Nucleotide-diphossugar_trans"/>
</dbReference>
<sequence length="240" mass="27162">MRFSIITATCNSEKTVEHTVRSVMRQELADIEHIIVDNCSSDNTLKIISDCKSPFVKVICEADKGIYDAFNKGLKAASGEVISFLNSDDYYLKDALKKVSNVFSKDKDAVCVHGNIQVNNRTVKPVKGFSSFGGRRIFHPASFMRRTVFDVTGNFDTQFKITSDLDLFLRIPEFLKFVYIDAPLTSFALGGISTQKLFSVPIEIKNVLLKNNYPSRLAYLIFLIEVIKNIKSITYRRIFS</sequence>
<dbReference type="CDD" id="cd06433">
    <property type="entry name" value="GT_2_WfgS_like"/>
    <property type="match status" value="1"/>
</dbReference>
<proteinExistence type="predicted"/>
<comment type="caution">
    <text evidence="2">The sequence shown here is derived from an EMBL/GenBank/DDBJ whole genome shotgun (WGS) entry which is preliminary data.</text>
</comment>
<dbReference type="PANTHER" id="PTHR22916">
    <property type="entry name" value="GLYCOSYLTRANSFERASE"/>
    <property type="match status" value="1"/>
</dbReference>
<dbReference type="InterPro" id="IPR001173">
    <property type="entry name" value="Glyco_trans_2-like"/>
</dbReference>
<accession>A0A0G0Q0F0</accession>
<dbReference type="AlphaFoldDB" id="A0A0G0Q0F0"/>
<dbReference type="Pfam" id="PF00535">
    <property type="entry name" value="Glycos_transf_2"/>
    <property type="match status" value="1"/>
</dbReference>
<dbReference type="EMBL" id="LBWG01000017">
    <property type="protein sequence ID" value="KKR03890.1"/>
    <property type="molecule type" value="Genomic_DNA"/>
</dbReference>
<evidence type="ECO:0000259" key="1">
    <source>
        <dbReference type="Pfam" id="PF00535"/>
    </source>
</evidence>
<dbReference type="PANTHER" id="PTHR22916:SF3">
    <property type="entry name" value="UDP-GLCNAC:BETAGAL BETA-1,3-N-ACETYLGLUCOSAMINYLTRANSFERASE-LIKE PROTEIN 1"/>
    <property type="match status" value="1"/>
</dbReference>
<reference evidence="2 3" key="1">
    <citation type="journal article" date="2015" name="Nature">
        <title>rRNA introns, odd ribosomes, and small enigmatic genomes across a large radiation of phyla.</title>
        <authorList>
            <person name="Brown C.T."/>
            <person name="Hug L.A."/>
            <person name="Thomas B.C."/>
            <person name="Sharon I."/>
            <person name="Castelle C.J."/>
            <person name="Singh A."/>
            <person name="Wilkins M.J."/>
            <person name="Williams K.H."/>
            <person name="Banfield J.F."/>
        </authorList>
    </citation>
    <scope>NUCLEOTIDE SEQUENCE [LARGE SCALE GENOMIC DNA]</scope>
</reference>
<gene>
    <name evidence="2" type="ORF">UT30_C0017G0029</name>
</gene>
<protein>
    <recommendedName>
        <fullName evidence="1">Glycosyltransferase 2-like domain-containing protein</fullName>
    </recommendedName>
</protein>
<feature type="domain" description="Glycosyltransferase 2-like" evidence="1">
    <location>
        <begin position="4"/>
        <end position="126"/>
    </location>
</feature>